<dbReference type="Gene3D" id="3.40.50.1000">
    <property type="entry name" value="HAD superfamily/HAD-like"/>
    <property type="match status" value="1"/>
</dbReference>
<name>A0A511RHI3_9DEIN</name>
<reference evidence="1 2" key="1">
    <citation type="submission" date="2019-07" db="EMBL/GenBank/DDBJ databases">
        <title>Whole genome shotgun sequence of Oceanithermus desulfurans NBRC 100063.</title>
        <authorList>
            <person name="Hosoyama A."/>
            <person name="Uohara A."/>
            <person name="Ohji S."/>
            <person name="Ichikawa N."/>
        </authorList>
    </citation>
    <scope>NUCLEOTIDE SEQUENCE [LARGE SCALE GENOMIC DNA]</scope>
    <source>
        <strain evidence="1 2">NBRC 100063</strain>
    </source>
</reference>
<dbReference type="CDD" id="cd16416">
    <property type="entry name" value="HAD_BsYqeG-like"/>
    <property type="match status" value="1"/>
</dbReference>
<dbReference type="AlphaFoldDB" id="A0A511RHI3"/>
<dbReference type="GO" id="GO:0008962">
    <property type="term" value="F:phosphatidylglycerophosphatase activity"/>
    <property type="evidence" value="ECO:0007669"/>
    <property type="project" value="InterPro"/>
</dbReference>
<dbReference type="Proteomes" id="UP000321827">
    <property type="component" value="Unassembled WGS sequence"/>
</dbReference>
<dbReference type="RefSeq" id="WP_147145535.1">
    <property type="nucleotide sequence ID" value="NZ_BJXN01000003.1"/>
</dbReference>
<dbReference type="SUPFAM" id="SSF56784">
    <property type="entry name" value="HAD-like"/>
    <property type="match status" value="1"/>
</dbReference>
<accession>A0A511RHI3</accession>
<gene>
    <name evidence="1" type="ORF">ODE01S_05190</name>
</gene>
<dbReference type="EMBL" id="BJXN01000003">
    <property type="protein sequence ID" value="GEM89085.1"/>
    <property type="molecule type" value="Genomic_DNA"/>
</dbReference>
<dbReference type="InterPro" id="IPR036412">
    <property type="entry name" value="HAD-like_sf"/>
</dbReference>
<dbReference type="Pfam" id="PF00702">
    <property type="entry name" value="Hydrolase"/>
    <property type="match status" value="1"/>
</dbReference>
<evidence type="ECO:0000313" key="1">
    <source>
        <dbReference type="EMBL" id="GEM89085.1"/>
    </source>
</evidence>
<dbReference type="InterPro" id="IPR023214">
    <property type="entry name" value="HAD_sf"/>
</dbReference>
<comment type="caution">
    <text evidence="1">The sequence shown here is derived from an EMBL/GenBank/DDBJ whole genome shotgun (WGS) entry which is preliminary data.</text>
</comment>
<protein>
    <submittedName>
        <fullName evidence="1">Haloacid dehalogenase</fullName>
    </submittedName>
</protein>
<dbReference type="InterPro" id="IPR010021">
    <property type="entry name" value="PGPP1/Gep4"/>
</dbReference>
<dbReference type="OrthoDB" id="9787572at2"/>
<sequence>MRLLWPKARVRRVTELTPEWLAARGLSGLVVDLDNTLVPYGVAPPAKGELAEWNRSLAEAGIPVFIVSNAKPGRTRAWARSLGLEGWGLAGKPFPWSLRRAVRRMGLAPREVAVAGDQIFTDVLGANLIGAYSVLVEPIEPKKGLVHTRWVRALERRILERIPGPQNGGAQRSESGE</sequence>
<proteinExistence type="predicted"/>
<evidence type="ECO:0000313" key="2">
    <source>
        <dbReference type="Proteomes" id="UP000321827"/>
    </source>
</evidence>
<dbReference type="NCBIfam" id="TIGR01668">
    <property type="entry name" value="YqeG_hyp_ppase"/>
    <property type="match status" value="1"/>
</dbReference>
<organism evidence="1 2">
    <name type="scientific">Oceanithermus desulfurans NBRC 100063</name>
    <dbReference type="NCBI Taxonomy" id="1227550"/>
    <lineage>
        <taxon>Bacteria</taxon>
        <taxon>Thermotogati</taxon>
        <taxon>Deinococcota</taxon>
        <taxon>Deinococci</taxon>
        <taxon>Thermales</taxon>
        <taxon>Thermaceae</taxon>
        <taxon>Oceanithermus</taxon>
    </lineage>
</organism>